<dbReference type="SMART" id="SM00382">
    <property type="entry name" value="AAA"/>
    <property type="match status" value="1"/>
</dbReference>
<dbReference type="CDD" id="cd18567">
    <property type="entry name" value="ABC_6TM_CvaB_RaxB_like"/>
    <property type="match status" value="1"/>
</dbReference>
<dbReference type="Proteomes" id="UP000237381">
    <property type="component" value="Unassembled WGS sequence"/>
</dbReference>
<organism evidence="18 19">
    <name type="scientific">Paraburkholderia eburnea</name>
    <dbReference type="NCBI Taxonomy" id="1189126"/>
    <lineage>
        <taxon>Bacteria</taxon>
        <taxon>Pseudomonadati</taxon>
        <taxon>Pseudomonadota</taxon>
        <taxon>Betaproteobacteria</taxon>
        <taxon>Burkholderiales</taxon>
        <taxon>Burkholderiaceae</taxon>
        <taxon>Paraburkholderia</taxon>
    </lineage>
</organism>
<dbReference type="SUPFAM" id="SSF90123">
    <property type="entry name" value="ABC transporter transmembrane region"/>
    <property type="match status" value="1"/>
</dbReference>
<evidence type="ECO:0000256" key="14">
    <source>
        <dbReference type="SAM" id="Phobius"/>
    </source>
</evidence>
<dbReference type="PANTHER" id="PTHR24221">
    <property type="entry name" value="ATP-BINDING CASSETTE SUB-FAMILY B"/>
    <property type="match status" value="1"/>
</dbReference>
<dbReference type="Gene3D" id="1.20.1560.10">
    <property type="entry name" value="ABC transporter type 1, transmembrane domain"/>
    <property type="match status" value="1"/>
</dbReference>
<keyword evidence="7" id="KW-0547">Nucleotide-binding</keyword>
<feature type="transmembrane region" description="Helical" evidence="14">
    <location>
        <begin position="406"/>
        <end position="432"/>
    </location>
</feature>
<evidence type="ECO:0000256" key="4">
    <source>
        <dbReference type="ARBA" id="ARBA00022519"/>
    </source>
</evidence>
<keyword evidence="4" id="KW-0997">Cell inner membrane</keyword>
<evidence type="ECO:0000256" key="5">
    <source>
        <dbReference type="ARBA" id="ARBA00022692"/>
    </source>
</evidence>
<feature type="transmembrane region" description="Helical" evidence="14">
    <location>
        <begin position="169"/>
        <end position="187"/>
    </location>
</feature>
<keyword evidence="9 14" id="KW-1133">Transmembrane helix</keyword>
<comment type="caution">
    <text evidence="18">The sequence shown here is derived from an EMBL/GenBank/DDBJ whole genome shotgun (WGS) entry which is preliminary data.</text>
</comment>
<dbReference type="EMBL" id="PQGA01000007">
    <property type="protein sequence ID" value="POR51058.1"/>
    <property type="molecule type" value="Genomic_DNA"/>
</dbReference>
<keyword evidence="5 14" id="KW-0812">Transmembrane</keyword>
<dbReference type="InterPro" id="IPR036640">
    <property type="entry name" value="ABC1_TM_sf"/>
</dbReference>
<dbReference type="Gene3D" id="3.40.50.300">
    <property type="entry name" value="P-loop containing nucleotide triphosphate hydrolases"/>
    <property type="match status" value="1"/>
</dbReference>
<evidence type="ECO:0000256" key="12">
    <source>
        <dbReference type="ARBA" id="ARBA00061173"/>
    </source>
</evidence>
<comment type="function">
    <text evidence="11">Involved in the export of calmodulin-sensitive adenylate cyclase-hemolysin (cyclolysin).</text>
</comment>
<accession>A0A2S4M8I9</accession>
<dbReference type="InterPro" id="IPR003439">
    <property type="entry name" value="ABC_transporter-like_ATP-bd"/>
</dbReference>
<dbReference type="GO" id="GO:0005886">
    <property type="term" value="C:plasma membrane"/>
    <property type="evidence" value="ECO:0007669"/>
    <property type="project" value="UniProtKB-SubCell"/>
</dbReference>
<dbReference type="PROSITE" id="PS50893">
    <property type="entry name" value="ABC_TRANSPORTER_2"/>
    <property type="match status" value="1"/>
</dbReference>
<dbReference type="GO" id="GO:0008234">
    <property type="term" value="F:cysteine-type peptidase activity"/>
    <property type="evidence" value="ECO:0007669"/>
    <property type="project" value="InterPro"/>
</dbReference>
<evidence type="ECO:0000256" key="11">
    <source>
        <dbReference type="ARBA" id="ARBA00055355"/>
    </source>
</evidence>
<gene>
    <name evidence="18" type="ORF">B0G62_10784</name>
</gene>
<dbReference type="GO" id="GO:0005524">
    <property type="term" value="F:ATP binding"/>
    <property type="evidence" value="ECO:0007669"/>
    <property type="project" value="UniProtKB-KW"/>
</dbReference>
<feature type="domain" description="ABC transmembrane type-1" evidence="16">
    <location>
        <begin position="173"/>
        <end position="445"/>
    </location>
</feature>
<keyword evidence="10 14" id="KW-0472">Membrane</keyword>
<feature type="domain" description="Peptidase C39" evidence="17">
    <location>
        <begin position="20"/>
        <end position="139"/>
    </location>
</feature>
<feature type="transmembrane region" description="Helical" evidence="14">
    <location>
        <begin position="303"/>
        <end position="323"/>
    </location>
</feature>
<dbReference type="InterPro" id="IPR027417">
    <property type="entry name" value="P-loop_NTPase"/>
</dbReference>
<evidence type="ECO:0000256" key="3">
    <source>
        <dbReference type="ARBA" id="ARBA00022475"/>
    </source>
</evidence>
<evidence type="ECO:0000256" key="13">
    <source>
        <dbReference type="ARBA" id="ARBA00072252"/>
    </source>
</evidence>
<dbReference type="GO" id="GO:0140359">
    <property type="term" value="F:ABC-type transporter activity"/>
    <property type="evidence" value="ECO:0007669"/>
    <property type="project" value="InterPro"/>
</dbReference>
<dbReference type="GO" id="GO:0006508">
    <property type="term" value="P:proteolysis"/>
    <property type="evidence" value="ECO:0007669"/>
    <property type="project" value="InterPro"/>
</dbReference>
<dbReference type="PANTHER" id="PTHR24221:SF606">
    <property type="entry name" value="COLICIN V SECRETION-PROCESSING ATP-BINDING PROTEIN"/>
    <property type="match status" value="1"/>
</dbReference>
<evidence type="ECO:0000256" key="6">
    <source>
        <dbReference type="ARBA" id="ARBA00022735"/>
    </source>
</evidence>
<dbReference type="Pfam" id="PF00005">
    <property type="entry name" value="ABC_tran"/>
    <property type="match status" value="1"/>
</dbReference>
<dbReference type="FunFam" id="3.40.50.300:FF:000299">
    <property type="entry name" value="ABC transporter ATP-binding protein/permease"/>
    <property type="match status" value="1"/>
</dbReference>
<keyword evidence="6" id="KW-0204">Cytolysis</keyword>
<keyword evidence="8" id="KW-0067">ATP-binding</keyword>
<dbReference type="AlphaFoldDB" id="A0A2S4M8I9"/>
<dbReference type="Gene3D" id="3.90.70.10">
    <property type="entry name" value="Cysteine proteinases"/>
    <property type="match status" value="1"/>
</dbReference>
<dbReference type="RefSeq" id="WP_103705043.1">
    <property type="nucleotide sequence ID" value="NZ_PQGA01000007.1"/>
</dbReference>
<dbReference type="InterPro" id="IPR003593">
    <property type="entry name" value="AAA+_ATPase"/>
</dbReference>
<feature type="domain" description="ABC transporter" evidence="15">
    <location>
        <begin position="486"/>
        <end position="719"/>
    </location>
</feature>
<dbReference type="InterPro" id="IPR005074">
    <property type="entry name" value="Peptidase_C39"/>
</dbReference>
<keyword evidence="19" id="KW-1185">Reference proteome</keyword>
<evidence type="ECO:0000259" key="15">
    <source>
        <dbReference type="PROSITE" id="PS50893"/>
    </source>
</evidence>
<evidence type="ECO:0000256" key="2">
    <source>
        <dbReference type="ARBA" id="ARBA00022448"/>
    </source>
</evidence>
<evidence type="ECO:0000256" key="7">
    <source>
        <dbReference type="ARBA" id="ARBA00022741"/>
    </source>
</evidence>
<dbReference type="GO" id="GO:0016887">
    <property type="term" value="F:ATP hydrolysis activity"/>
    <property type="evidence" value="ECO:0007669"/>
    <property type="project" value="InterPro"/>
</dbReference>
<keyword evidence="6" id="KW-0354">Hemolysis</keyword>
<feature type="transmembrane region" description="Helical" evidence="14">
    <location>
        <begin position="199"/>
        <end position="220"/>
    </location>
</feature>
<evidence type="ECO:0000313" key="18">
    <source>
        <dbReference type="EMBL" id="POR51058.1"/>
    </source>
</evidence>
<dbReference type="CDD" id="cd02419">
    <property type="entry name" value="Peptidase_C39C"/>
    <property type="match status" value="1"/>
</dbReference>
<keyword evidence="2" id="KW-0813">Transport</keyword>
<dbReference type="InterPro" id="IPR033838">
    <property type="entry name" value="CvaB_peptidase"/>
</dbReference>
<dbReference type="PROSITE" id="PS00211">
    <property type="entry name" value="ABC_TRANSPORTER_1"/>
    <property type="match status" value="1"/>
</dbReference>
<evidence type="ECO:0000256" key="1">
    <source>
        <dbReference type="ARBA" id="ARBA00004651"/>
    </source>
</evidence>
<dbReference type="InterPro" id="IPR039421">
    <property type="entry name" value="Type_1_exporter"/>
</dbReference>
<dbReference type="Pfam" id="PF00664">
    <property type="entry name" value="ABC_membrane"/>
    <property type="match status" value="1"/>
</dbReference>
<dbReference type="InterPro" id="IPR017871">
    <property type="entry name" value="ABC_transporter-like_CS"/>
</dbReference>
<dbReference type="GO" id="GO:0034040">
    <property type="term" value="F:ATPase-coupled lipid transmembrane transporter activity"/>
    <property type="evidence" value="ECO:0007669"/>
    <property type="project" value="TreeGrafter"/>
</dbReference>
<reference evidence="18 19" key="1">
    <citation type="submission" date="2018-01" db="EMBL/GenBank/DDBJ databases">
        <title>Genomic Encyclopedia of Type Strains, Phase III (KMG-III): the genomes of soil and plant-associated and newly described type strains.</title>
        <authorList>
            <person name="Whitman W."/>
        </authorList>
    </citation>
    <scope>NUCLEOTIDE SEQUENCE [LARGE SCALE GENOMIC DNA]</scope>
    <source>
        <strain evidence="18 19">JCM 18070</strain>
    </source>
</reference>
<dbReference type="OrthoDB" id="8554730at2"/>
<evidence type="ECO:0000259" key="16">
    <source>
        <dbReference type="PROSITE" id="PS50929"/>
    </source>
</evidence>
<dbReference type="PROSITE" id="PS50990">
    <property type="entry name" value="PEPTIDASE_C39"/>
    <property type="match status" value="1"/>
</dbReference>
<evidence type="ECO:0000256" key="10">
    <source>
        <dbReference type="ARBA" id="ARBA00023136"/>
    </source>
</evidence>
<dbReference type="GO" id="GO:0031640">
    <property type="term" value="P:killing of cells of another organism"/>
    <property type="evidence" value="ECO:0007669"/>
    <property type="project" value="UniProtKB-KW"/>
</dbReference>
<name>A0A2S4M8I9_9BURK</name>
<comment type="subcellular location">
    <subcellularLocation>
        <location evidence="1">Cell membrane</location>
        <topology evidence="1">Multi-pass membrane protein</topology>
    </subcellularLocation>
</comment>
<dbReference type="PROSITE" id="PS50929">
    <property type="entry name" value="ABC_TM1F"/>
    <property type="match status" value="1"/>
</dbReference>
<comment type="similarity">
    <text evidence="12">Belongs to the ABC transporter superfamily. Cyclolysin exporter (TC 3.A.1.109.2) family.</text>
</comment>
<dbReference type="InterPro" id="IPR011527">
    <property type="entry name" value="ABC1_TM_dom"/>
</dbReference>
<evidence type="ECO:0000259" key="17">
    <source>
        <dbReference type="PROSITE" id="PS50990"/>
    </source>
</evidence>
<evidence type="ECO:0000313" key="19">
    <source>
        <dbReference type="Proteomes" id="UP000237381"/>
    </source>
</evidence>
<dbReference type="SUPFAM" id="SSF52540">
    <property type="entry name" value="P-loop containing nucleoside triphosphate hydrolases"/>
    <property type="match status" value="1"/>
</dbReference>
<keyword evidence="3" id="KW-1003">Cell membrane</keyword>
<evidence type="ECO:0000256" key="8">
    <source>
        <dbReference type="ARBA" id="ARBA00022840"/>
    </source>
</evidence>
<dbReference type="Pfam" id="PF03412">
    <property type="entry name" value="Peptidase_C39"/>
    <property type="match status" value="1"/>
</dbReference>
<evidence type="ECO:0000256" key="9">
    <source>
        <dbReference type="ARBA" id="ARBA00022989"/>
    </source>
</evidence>
<protein>
    <recommendedName>
        <fullName evidence="13">Cyclolysin secretion/processing ATP-binding protein CyaB</fullName>
    </recommendedName>
</protein>
<sequence>MNPFANLQFGFKRKLVPVLQTEAAECGLACLVMVAATHGHHTDLRSLRTRHSVSLKGTTLRQLMEVARALGMSSRPLRLEVNELKGLQLPCILHWDLSHFVVLSAVTHQSVVIYDPAMGRRVLSLDEFSKAFTGVALELTPDFDFRKQRPVRSLKLRTLTGRIIGLRQSLTQVFLLALAIEVFSLMAPFFNEWIVDDAIVGGDVGLVTTLSVGFGLLWLVQTLVELARAWAVTYMSTSLNVQWLARTFSHLVRLPISFFERRHLADILTRASSVNTIQATLTTSFVEAILDGLMSLGTLSMMLFFNARLTSITVIALTLYIALRICLYTALQLATESQFVFDAKQQSHLIETIRGIQSVRLYNKGMSRLSAWLNLIVRQKNAALRTQRLMIVFHTCNSAIFRAEKLLVFAFGAVAVIDKQVTLGMLLAFLAYRDQFSQRATSLVDKAYELKILGIQTRRLADILLETPEDESLGEMPGVVNANGHLELRNVVYRYSSTEKPVISAASLSIRDGEHLAITGLSGCGKSTLLKIMTGLLKPSSGAVTVGGISIRQVGLEKYRSMFGAVMQDDQLFAGTIAENISFFDDRPDLEQIKACARNASVLKDILSMPMGFHTLVGDMGSSLSGGQKQRILLARALYKKPRILFLDEATSHLDANNERIVSDAIKKLKITRVVIAHRAETINAADRVLRMERTAGGSTIFTDITPRSADEQPLRGVGIGEAS</sequence>
<proteinExistence type="inferred from homology"/>